<evidence type="ECO:0000313" key="14">
    <source>
        <dbReference type="Proteomes" id="UP000177622"/>
    </source>
</evidence>
<evidence type="ECO:0000256" key="2">
    <source>
        <dbReference type="ARBA" id="ARBA00012411"/>
    </source>
</evidence>
<dbReference type="Proteomes" id="UP000177622">
    <property type="component" value="Unassembled WGS sequence"/>
</dbReference>
<evidence type="ECO:0000256" key="5">
    <source>
        <dbReference type="ARBA" id="ARBA00022741"/>
    </source>
</evidence>
<evidence type="ECO:0000259" key="11">
    <source>
        <dbReference type="PROSITE" id="PS50011"/>
    </source>
</evidence>
<dbReference type="SMART" id="SM00220">
    <property type="entry name" value="S_TKc"/>
    <property type="match status" value="1"/>
</dbReference>
<dbReference type="EMBL" id="LXJU01000002">
    <property type="protein sequence ID" value="OGE57537.1"/>
    <property type="molecule type" value="Genomic_DNA"/>
</dbReference>
<reference evidence="13 14" key="1">
    <citation type="journal article" date="2016" name="Sci. Rep.">
        <title>Penicillium arizonense, a new, genome sequenced fungal species, reveals a high chemical diversity in secreted metabolites.</title>
        <authorList>
            <person name="Grijseels S."/>
            <person name="Nielsen J.C."/>
            <person name="Randelovic M."/>
            <person name="Nielsen J."/>
            <person name="Nielsen K.F."/>
            <person name="Workman M."/>
            <person name="Frisvad J.C."/>
        </authorList>
    </citation>
    <scope>NUCLEOTIDE SEQUENCE [LARGE SCALE GENOMIC DNA]</scope>
    <source>
        <strain evidence="13 14">CBS 141311</strain>
    </source>
</reference>
<name>A0A1F5LWK8_PENAI</name>
<dbReference type="EC" id="2.7.11.24" evidence="2"/>
<dbReference type="GO" id="GO:0003700">
    <property type="term" value="F:DNA-binding transcription factor activity"/>
    <property type="evidence" value="ECO:0007669"/>
    <property type="project" value="InterPro"/>
</dbReference>
<evidence type="ECO:0000256" key="6">
    <source>
        <dbReference type="ARBA" id="ARBA00022777"/>
    </source>
</evidence>
<dbReference type="PANTHER" id="PTHR24055">
    <property type="entry name" value="MITOGEN-ACTIVATED PROTEIN KINASE"/>
    <property type="match status" value="1"/>
</dbReference>
<dbReference type="PROSITE" id="PS00108">
    <property type="entry name" value="PROTEIN_KINASE_ST"/>
    <property type="match status" value="1"/>
</dbReference>
<dbReference type="InterPro" id="IPR050117">
    <property type="entry name" value="MAPK"/>
</dbReference>
<keyword evidence="9" id="KW-0175">Coiled coil</keyword>
<dbReference type="SMART" id="SM00338">
    <property type="entry name" value="BRLZ"/>
    <property type="match status" value="1"/>
</dbReference>
<evidence type="ECO:0000256" key="9">
    <source>
        <dbReference type="SAM" id="Coils"/>
    </source>
</evidence>
<evidence type="ECO:0000313" key="13">
    <source>
        <dbReference type="EMBL" id="OGE57537.1"/>
    </source>
</evidence>
<dbReference type="CDD" id="cd14687">
    <property type="entry name" value="bZIP_ATF2"/>
    <property type="match status" value="1"/>
</dbReference>
<keyword evidence="5" id="KW-0547">Nucleotide-binding</keyword>
<feature type="coiled-coil region" evidence="9">
    <location>
        <begin position="102"/>
        <end position="140"/>
    </location>
</feature>
<dbReference type="SUPFAM" id="SSF56112">
    <property type="entry name" value="Protein kinase-like (PK-like)"/>
    <property type="match status" value="1"/>
</dbReference>
<comment type="similarity">
    <text evidence="8">Belongs to the protein kinase superfamily. Ser/Thr protein kinase family. MAP kinase subfamily.</text>
</comment>
<accession>A0A1F5LWK8</accession>
<proteinExistence type="inferred from homology"/>
<dbReference type="SUPFAM" id="SSF57959">
    <property type="entry name" value="Leucine zipper domain"/>
    <property type="match status" value="1"/>
</dbReference>
<dbReference type="GO" id="GO:0005524">
    <property type="term" value="F:ATP binding"/>
    <property type="evidence" value="ECO:0007669"/>
    <property type="project" value="UniProtKB-KW"/>
</dbReference>
<sequence length="500" mass="56586">MATMLEHPSTIKSLEPDTQFVIPAATVWSNPSHITCKEGDFLSEALRTKQGSEKTANLPLNQELRPQVGPKSRPRRGSKIQPSQDAVSPERTRYLERNRIAANKCRLKKKQEREEIQRMLQKETAKRNTLLAEVKKLKEETWRLKNGVFAHAKCGDDRINLQLTKMTQKLLEKSSLQCPSVLDITCSDKSEGGMKTDEEGLKTDLSTVSPASSVDDTATCAEIFDCYLVTDLMATDLHTLLKTKKVDDQFTQIFVYQIIVRPSVANGSTSMLNQNQRGLKYVHSAGIVHRDLKPSNILVNENCDLKICDFGLARTQDSRMTGYISTRYYRAPEVMLTWKRYNEKVDIWSAGCIFAEMIMGRPLFPGKDHIDQYCVITQLLGSPPEDVIANVSSQSTLKFIRSLPKQTQKPLSRVIPNANEKAVPLLERMLQIDPEKRCSAEEALQAQYLAPYHDPEDEPAAAEQFNWNYCEADLPADVWKTLALKELAVTIQRLTWDILP</sequence>
<dbReference type="RefSeq" id="XP_022492960.1">
    <property type="nucleotide sequence ID" value="XM_022627287.1"/>
</dbReference>
<evidence type="ECO:0000256" key="3">
    <source>
        <dbReference type="ARBA" id="ARBA00022527"/>
    </source>
</evidence>
<dbReference type="InterPro" id="IPR008271">
    <property type="entry name" value="Ser/Thr_kinase_AS"/>
</dbReference>
<feature type="region of interest" description="Disordered" evidence="10">
    <location>
        <begin position="52"/>
        <end position="91"/>
    </location>
</feature>
<comment type="caution">
    <text evidence="13">The sequence shown here is derived from an EMBL/GenBank/DDBJ whole genome shotgun (WGS) entry which is preliminary data.</text>
</comment>
<dbReference type="PROSITE" id="PS50011">
    <property type="entry name" value="PROTEIN_KINASE_DOM"/>
    <property type="match status" value="1"/>
</dbReference>
<dbReference type="InterPro" id="IPR046347">
    <property type="entry name" value="bZIP_sf"/>
</dbReference>
<dbReference type="Gene3D" id="3.30.200.20">
    <property type="entry name" value="Phosphorylase Kinase, domain 1"/>
    <property type="match status" value="1"/>
</dbReference>
<dbReference type="AlphaFoldDB" id="A0A1F5LWK8"/>
<keyword evidence="4" id="KW-0808">Transferase</keyword>
<dbReference type="Gene3D" id="1.10.510.10">
    <property type="entry name" value="Transferase(Phosphotransferase) domain 1"/>
    <property type="match status" value="1"/>
</dbReference>
<evidence type="ECO:0000259" key="12">
    <source>
        <dbReference type="PROSITE" id="PS50217"/>
    </source>
</evidence>
<keyword evidence="7" id="KW-0067">ATP-binding</keyword>
<protein>
    <recommendedName>
        <fullName evidence="2">mitogen-activated protein kinase</fullName>
        <ecNumber evidence="2">2.7.11.24</ecNumber>
    </recommendedName>
</protein>
<dbReference type="PROSITE" id="PS50217">
    <property type="entry name" value="BZIP"/>
    <property type="match status" value="1"/>
</dbReference>
<organism evidence="13 14">
    <name type="scientific">Penicillium arizonense</name>
    <dbReference type="NCBI Taxonomy" id="1835702"/>
    <lineage>
        <taxon>Eukaryota</taxon>
        <taxon>Fungi</taxon>
        <taxon>Dikarya</taxon>
        <taxon>Ascomycota</taxon>
        <taxon>Pezizomycotina</taxon>
        <taxon>Eurotiomycetes</taxon>
        <taxon>Eurotiomycetidae</taxon>
        <taxon>Eurotiales</taxon>
        <taxon>Aspergillaceae</taxon>
        <taxon>Penicillium</taxon>
    </lineage>
</organism>
<dbReference type="Gene3D" id="1.20.5.170">
    <property type="match status" value="1"/>
</dbReference>
<keyword evidence="14" id="KW-1185">Reference proteome</keyword>
<evidence type="ECO:0000256" key="4">
    <source>
        <dbReference type="ARBA" id="ARBA00022679"/>
    </source>
</evidence>
<keyword evidence="3" id="KW-0723">Serine/threonine-protein kinase</keyword>
<dbReference type="FunFam" id="1.10.510.10:FF:000049">
    <property type="entry name" value="Mitogen-activated protein kinase"/>
    <property type="match status" value="1"/>
</dbReference>
<dbReference type="InterPro" id="IPR008352">
    <property type="entry name" value="MAPK_HOG-like"/>
</dbReference>
<evidence type="ECO:0000256" key="7">
    <source>
        <dbReference type="ARBA" id="ARBA00022840"/>
    </source>
</evidence>
<dbReference type="InterPro" id="IPR004827">
    <property type="entry name" value="bZIP"/>
</dbReference>
<keyword evidence="6" id="KW-0418">Kinase</keyword>
<dbReference type="PRINTS" id="PR01773">
    <property type="entry name" value="P38MAPKINASE"/>
</dbReference>
<gene>
    <name evidence="13" type="ORF">PENARI_c002G02196</name>
</gene>
<dbReference type="Pfam" id="PF00069">
    <property type="entry name" value="Pkinase"/>
    <property type="match status" value="1"/>
</dbReference>
<dbReference type="GeneID" id="34572021"/>
<evidence type="ECO:0000256" key="1">
    <source>
        <dbReference type="ARBA" id="ARBA00001946"/>
    </source>
</evidence>
<dbReference type="PROSITE" id="PS00036">
    <property type="entry name" value="BZIP_BASIC"/>
    <property type="match status" value="1"/>
</dbReference>
<dbReference type="STRING" id="1835702.A0A1F5LWK8"/>
<dbReference type="InterPro" id="IPR011009">
    <property type="entry name" value="Kinase-like_dom_sf"/>
</dbReference>
<feature type="domain" description="Protein kinase" evidence="11">
    <location>
        <begin position="138"/>
        <end position="449"/>
    </location>
</feature>
<dbReference type="OrthoDB" id="295274at2759"/>
<comment type="cofactor">
    <cofactor evidence="1">
        <name>Mg(2+)</name>
        <dbReference type="ChEBI" id="CHEBI:18420"/>
    </cofactor>
</comment>
<evidence type="ECO:0000256" key="10">
    <source>
        <dbReference type="SAM" id="MobiDB-lite"/>
    </source>
</evidence>
<evidence type="ECO:0000256" key="8">
    <source>
        <dbReference type="ARBA" id="ARBA00061056"/>
    </source>
</evidence>
<dbReference type="GO" id="GO:0004707">
    <property type="term" value="F:MAP kinase activity"/>
    <property type="evidence" value="ECO:0007669"/>
    <property type="project" value="UniProtKB-EC"/>
</dbReference>
<feature type="domain" description="BZIP" evidence="12">
    <location>
        <begin position="88"/>
        <end position="151"/>
    </location>
</feature>
<dbReference type="InterPro" id="IPR000719">
    <property type="entry name" value="Prot_kinase_dom"/>
</dbReference>